<dbReference type="Pfam" id="PF03349">
    <property type="entry name" value="Toluene_X"/>
    <property type="match status" value="1"/>
</dbReference>
<dbReference type="KEGG" id="nall:PP769_06005"/>
<dbReference type="GO" id="GO:0015483">
    <property type="term" value="F:long-chain fatty acid transporting porin activity"/>
    <property type="evidence" value="ECO:0007669"/>
    <property type="project" value="TreeGrafter"/>
</dbReference>
<gene>
    <name evidence="8" type="ORF">PP769_06005</name>
</gene>
<dbReference type="AlphaFoldDB" id="A0AA96GCL9"/>
<accession>A0AA96GCL9</accession>
<evidence type="ECO:0000313" key="9">
    <source>
        <dbReference type="Proteomes" id="UP001302719"/>
    </source>
</evidence>
<name>A0AA96GCL9_9BACT</name>
<keyword evidence="4" id="KW-0812">Transmembrane</keyword>
<sequence length="458" mass="48966">MTTLIICRLVALCLILGLFNTIITPQTVRAEGFRILDHGASATGQGAAFTAQADDASALHYNPAGMTQLKGIQFYAGTLLIGGTVRFKSDLGPTVKGGVGGTISSPPPSSLFLTANLPALGLDNLPNWTVGIGVTTPYALNIEYPDDSLISPILTSASLPLIDIKPTLAYKVNDYISVGGGLDIYTFASFLGEGQAELQQNAAPGNPFGIPAGTGLEANGTDSALGFNASVLWTPFRNQDGHPLVNLAFVYRNGPNLDLKGDFLAGGTRLAGATTNIQLPDIYTWAIAGWPIRNAQHEWKVEVDLDYADWSGFKDLNLQLSNGAVIQNPRNYGDAWILMVGTEFKALSPSALPHWDVAFRTGYVRSESPIPNRTFEPAVPDSDFNAFSAGMGFLCHAPGKFLGILPCDIFGAKGIGMDLAYQALLYDERNVQNNQQPLLNGKWDTTLHVGALSVRMNF</sequence>
<evidence type="ECO:0000256" key="7">
    <source>
        <dbReference type="ARBA" id="ARBA00023237"/>
    </source>
</evidence>
<evidence type="ECO:0000256" key="6">
    <source>
        <dbReference type="ARBA" id="ARBA00023136"/>
    </source>
</evidence>
<dbReference type="SUPFAM" id="SSF56935">
    <property type="entry name" value="Porins"/>
    <property type="match status" value="1"/>
</dbReference>
<evidence type="ECO:0000313" key="8">
    <source>
        <dbReference type="EMBL" id="WNM59318.1"/>
    </source>
</evidence>
<dbReference type="Proteomes" id="UP001302719">
    <property type="component" value="Chromosome"/>
</dbReference>
<evidence type="ECO:0000256" key="5">
    <source>
        <dbReference type="ARBA" id="ARBA00022729"/>
    </source>
</evidence>
<keyword evidence="7" id="KW-0998">Cell outer membrane</keyword>
<dbReference type="EMBL" id="CP116967">
    <property type="protein sequence ID" value="WNM59318.1"/>
    <property type="molecule type" value="Genomic_DNA"/>
</dbReference>
<evidence type="ECO:0000256" key="1">
    <source>
        <dbReference type="ARBA" id="ARBA00004571"/>
    </source>
</evidence>
<comment type="similarity">
    <text evidence="2">Belongs to the OmpP1/FadL family.</text>
</comment>
<dbReference type="Gene3D" id="2.40.160.60">
    <property type="entry name" value="Outer membrane protein transport protein (OMPP1/FadL/TodX)"/>
    <property type="match status" value="1"/>
</dbReference>
<dbReference type="PANTHER" id="PTHR35093">
    <property type="entry name" value="OUTER MEMBRANE PROTEIN NMB0088-RELATED"/>
    <property type="match status" value="1"/>
</dbReference>
<keyword evidence="9" id="KW-1185">Reference proteome</keyword>
<evidence type="ECO:0000256" key="4">
    <source>
        <dbReference type="ARBA" id="ARBA00022692"/>
    </source>
</evidence>
<keyword evidence="3" id="KW-1134">Transmembrane beta strand</keyword>
<organism evidence="8 9">
    <name type="scientific">Candidatus Nitrospira allomarina</name>
    <dbReference type="NCBI Taxonomy" id="3020900"/>
    <lineage>
        <taxon>Bacteria</taxon>
        <taxon>Pseudomonadati</taxon>
        <taxon>Nitrospirota</taxon>
        <taxon>Nitrospiria</taxon>
        <taxon>Nitrospirales</taxon>
        <taxon>Nitrospiraceae</taxon>
        <taxon>Nitrospira</taxon>
    </lineage>
</organism>
<dbReference type="PANTHER" id="PTHR35093:SF8">
    <property type="entry name" value="OUTER MEMBRANE PROTEIN NMB0088-RELATED"/>
    <property type="match status" value="1"/>
</dbReference>
<keyword evidence="5" id="KW-0732">Signal</keyword>
<keyword evidence="6" id="KW-0472">Membrane</keyword>
<dbReference type="RefSeq" id="WP_312646039.1">
    <property type="nucleotide sequence ID" value="NZ_CP116967.1"/>
</dbReference>
<protein>
    <submittedName>
        <fullName evidence="8">Outer membrane protein transport protein</fullName>
    </submittedName>
</protein>
<evidence type="ECO:0000256" key="3">
    <source>
        <dbReference type="ARBA" id="ARBA00022452"/>
    </source>
</evidence>
<dbReference type="InterPro" id="IPR005017">
    <property type="entry name" value="OMPP1/FadL/TodX"/>
</dbReference>
<proteinExistence type="inferred from homology"/>
<evidence type="ECO:0000256" key="2">
    <source>
        <dbReference type="ARBA" id="ARBA00008163"/>
    </source>
</evidence>
<reference evidence="8 9" key="1">
    <citation type="submission" date="2023-01" db="EMBL/GenBank/DDBJ databases">
        <title>Cultivation and genomic characterization of new, ubiquitous marine nitrite-oxidizing bacteria from the Nitrospirales.</title>
        <authorList>
            <person name="Mueller A.J."/>
            <person name="Daebeler A."/>
            <person name="Herbold C.W."/>
            <person name="Kirkegaard R.H."/>
            <person name="Daims H."/>
        </authorList>
    </citation>
    <scope>NUCLEOTIDE SEQUENCE [LARGE SCALE GENOMIC DNA]</scope>
    <source>
        <strain evidence="8 9">VA</strain>
    </source>
</reference>
<dbReference type="GO" id="GO:0009279">
    <property type="term" value="C:cell outer membrane"/>
    <property type="evidence" value="ECO:0007669"/>
    <property type="project" value="UniProtKB-SubCell"/>
</dbReference>
<comment type="subcellular location">
    <subcellularLocation>
        <location evidence="1">Cell outer membrane</location>
        <topology evidence="1">Multi-pass membrane protein</topology>
    </subcellularLocation>
</comment>